<keyword evidence="2" id="KW-0560">Oxidoreductase</keyword>
<keyword evidence="1" id="KW-0521">NADP</keyword>
<comment type="catalytic activity">
    <reaction evidence="5">
        <text>a (2E,4Z)-dienoyl-CoA + NADPH + H(+) = a 4,5-saturated-(3E)-enoyl-CoA + NADP(+)</text>
        <dbReference type="Rhea" id="RHEA:61892"/>
        <dbReference type="ChEBI" id="CHEBI:15378"/>
        <dbReference type="ChEBI" id="CHEBI:57783"/>
        <dbReference type="ChEBI" id="CHEBI:58349"/>
        <dbReference type="ChEBI" id="CHEBI:85099"/>
        <dbReference type="ChEBI" id="CHEBI:85493"/>
        <dbReference type="EC" id="1.3.1.124"/>
    </reaction>
</comment>
<dbReference type="EC" id="1.3.1.124" evidence="3"/>
<dbReference type="EMBL" id="FJOG01000031">
    <property type="protein sequence ID" value="CZR65561.1"/>
    <property type="molecule type" value="Genomic_DNA"/>
</dbReference>
<dbReference type="InterPro" id="IPR045017">
    <property type="entry name" value="DECR2-like"/>
</dbReference>
<dbReference type="GO" id="GO:0008670">
    <property type="term" value="F:2,4-dienoyl-CoA reductase (NADPH) activity"/>
    <property type="evidence" value="ECO:0007669"/>
    <property type="project" value="InterPro"/>
</dbReference>
<evidence type="ECO:0000256" key="2">
    <source>
        <dbReference type="ARBA" id="ARBA00023002"/>
    </source>
</evidence>
<dbReference type="Gene3D" id="3.40.50.720">
    <property type="entry name" value="NAD(P)-binding Rossmann-like Domain"/>
    <property type="match status" value="1"/>
</dbReference>
<dbReference type="PRINTS" id="PR00081">
    <property type="entry name" value="GDHRDH"/>
</dbReference>
<dbReference type="GO" id="GO:0009062">
    <property type="term" value="P:fatty acid catabolic process"/>
    <property type="evidence" value="ECO:0007669"/>
    <property type="project" value="InterPro"/>
</dbReference>
<protein>
    <recommendedName>
        <fullName evidence="3">2,4-dienoyl-CoA reductase [(3E)-enoyl-CoA-producing]</fullName>
        <ecNumber evidence="3">1.3.1.124</ecNumber>
    </recommendedName>
</protein>
<evidence type="ECO:0000313" key="6">
    <source>
        <dbReference type="EMBL" id="CZR65561.1"/>
    </source>
</evidence>
<evidence type="ECO:0000256" key="5">
    <source>
        <dbReference type="ARBA" id="ARBA00048340"/>
    </source>
</evidence>
<sequence length="294" mass="30648">MDEPGRLFSSGTWAPNLFAGKVVFCTGGAGTICSAQVKALVILGANAAIIGRRSAIATAAAKEIQSLRPGSLVVGISGDVRSVDSMKVAVARTVKELGRIDFLICGAAGNFLSPFDNLSANAFKTVIDIDLLGSFNATKACADELKRSRGRIIYISATLHYAGAALQTHAVAAKAGVDALSSQMCIEYGPIGVTSNVIAPGGIARTEGLTRLNDKSTWTKSQKMIPLQRWGTVSEIADATIFLFSPAAKYISGAIVPVDGGAWHMQSVVTSGTEYPENVLGDGINRVEEAASKL</sequence>
<dbReference type="Proteomes" id="UP000184330">
    <property type="component" value="Unassembled WGS sequence"/>
</dbReference>
<dbReference type="AlphaFoldDB" id="A0A1L7XKI0"/>
<dbReference type="InterPro" id="IPR002347">
    <property type="entry name" value="SDR_fam"/>
</dbReference>
<reference evidence="6 7" key="1">
    <citation type="submission" date="2016-03" db="EMBL/GenBank/DDBJ databases">
        <authorList>
            <person name="Ploux O."/>
        </authorList>
    </citation>
    <scope>NUCLEOTIDE SEQUENCE [LARGE SCALE GENOMIC DNA]</scope>
    <source>
        <strain evidence="6 7">UAMH 11012</strain>
    </source>
</reference>
<organism evidence="6 7">
    <name type="scientific">Phialocephala subalpina</name>
    <dbReference type="NCBI Taxonomy" id="576137"/>
    <lineage>
        <taxon>Eukaryota</taxon>
        <taxon>Fungi</taxon>
        <taxon>Dikarya</taxon>
        <taxon>Ascomycota</taxon>
        <taxon>Pezizomycotina</taxon>
        <taxon>Leotiomycetes</taxon>
        <taxon>Helotiales</taxon>
        <taxon>Mollisiaceae</taxon>
        <taxon>Phialocephala</taxon>
        <taxon>Phialocephala fortinii species complex</taxon>
    </lineage>
</organism>
<dbReference type="STRING" id="576137.A0A1L7XKI0"/>
<accession>A0A1L7XKI0</accession>
<evidence type="ECO:0000256" key="3">
    <source>
        <dbReference type="ARBA" id="ARBA00026117"/>
    </source>
</evidence>
<dbReference type="InterPro" id="IPR036291">
    <property type="entry name" value="NAD(P)-bd_dom_sf"/>
</dbReference>
<dbReference type="GO" id="GO:0005777">
    <property type="term" value="C:peroxisome"/>
    <property type="evidence" value="ECO:0007669"/>
    <property type="project" value="TreeGrafter"/>
</dbReference>
<gene>
    <name evidence="6" type="ORF">PAC_15461</name>
</gene>
<proteinExistence type="predicted"/>
<comment type="catalytic activity">
    <reaction evidence="4">
        <text>a (2E,4E)-dienoyl-CoA + NADPH + H(+) = a 4,5-saturated-(3E)-enoyl-CoA + NADP(+)</text>
        <dbReference type="Rhea" id="RHEA:45912"/>
        <dbReference type="ChEBI" id="CHEBI:15378"/>
        <dbReference type="ChEBI" id="CHEBI:57783"/>
        <dbReference type="ChEBI" id="CHEBI:58349"/>
        <dbReference type="ChEBI" id="CHEBI:85101"/>
        <dbReference type="ChEBI" id="CHEBI:85493"/>
        <dbReference type="EC" id="1.3.1.124"/>
    </reaction>
</comment>
<keyword evidence="7" id="KW-1185">Reference proteome</keyword>
<evidence type="ECO:0000256" key="1">
    <source>
        <dbReference type="ARBA" id="ARBA00022857"/>
    </source>
</evidence>
<evidence type="ECO:0000313" key="7">
    <source>
        <dbReference type="Proteomes" id="UP000184330"/>
    </source>
</evidence>
<dbReference type="PANTHER" id="PTHR43296:SF2">
    <property type="entry name" value="PEROXISOMAL 2,4-DIENOYL-COA REDUCTASE [(3E)-ENOYL-COA-PRODUCING]"/>
    <property type="match status" value="1"/>
</dbReference>
<name>A0A1L7XKI0_9HELO</name>
<evidence type="ECO:0000256" key="4">
    <source>
        <dbReference type="ARBA" id="ARBA00048009"/>
    </source>
</evidence>
<dbReference type="CDD" id="cd05369">
    <property type="entry name" value="TER_DECR_SDR_a"/>
    <property type="match status" value="1"/>
</dbReference>
<dbReference type="OrthoDB" id="2136131at2759"/>
<dbReference type="SUPFAM" id="SSF51735">
    <property type="entry name" value="NAD(P)-binding Rossmann-fold domains"/>
    <property type="match status" value="1"/>
</dbReference>
<dbReference type="PANTHER" id="PTHR43296">
    <property type="entry name" value="PEROXISOMAL 2,4-DIENOYL-COA REDUCTASE"/>
    <property type="match status" value="1"/>
</dbReference>
<dbReference type="Pfam" id="PF13561">
    <property type="entry name" value="adh_short_C2"/>
    <property type="match status" value="1"/>
</dbReference>